<dbReference type="GO" id="GO:0046100">
    <property type="term" value="P:hypoxanthine metabolic process"/>
    <property type="evidence" value="ECO:0007669"/>
    <property type="project" value="TreeGrafter"/>
</dbReference>
<evidence type="ECO:0000256" key="12">
    <source>
        <dbReference type="ARBA" id="ARBA00022842"/>
    </source>
</evidence>
<evidence type="ECO:0000256" key="2">
    <source>
        <dbReference type="ARBA" id="ARBA00004496"/>
    </source>
</evidence>
<evidence type="ECO:0000259" key="16">
    <source>
        <dbReference type="Pfam" id="PF00156"/>
    </source>
</evidence>
<reference evidence="18" key="1">
    <citation type="submission" date="2017-08" db="EMBL/GenBank/DDBJ databases">
        <authorList>
            <person name="Alvarez-Ponce D."/>
            <person name="Weitzman C.L."/>
            <person name="Tillett R.L."/>
            <person name="Sandmeier F.C."/>
            <person name="Tracy C.R."/>
        </authorList>
    </citation>
    <scope>NUCLEOTIDE SEQUENCE [LARGE SCALE GENOMIC DNA]</scope>
    <source>
        <strain evidence="18">723</strain>
    </source>
</reference>
<evidence type="ECO:0000256" key="4">
    <source>
        <dbReference type="ARBA" id="ARBA00004676"/>
    </source>
</evidence>
<comment type="caution">
    <text evidence="17">The sequence shown here is derived from an EMBL/GenBank/DDBJ whole genome shotgun (WGS) entry which is preliminary data.</text>
</comment>
<dbReference type="AlphaFoldDB" id="A0A269TJL8"/>
<evidence type="ECO:0000256" key="1">
    <source>
        <dbReference type="ARBA" id="ARBA00001946"/>
    </source>
</evidence>
<dbReference type="SUPFAM" id="SSF53271">
    <property type="entry name" value="PRTase-like"/>
    <property type="match status" value="1"/>
</dbReference>
<comment type="catalytic activity">
    <reaction evidence="14">
        <text>IMP + diphosphate = hypoxanthine + 5-phospho-alpha-D-ribose 1-diphosphate</text>
        <dbReference type="Rhea" id="RHEA:17973"/>
        <dbReference type="ChEBI" id="CHEBI:17368"/>
        <dbReference type="ChEBI" id="CHEBI:33019"/>
        <dbReference type="ChEBI" id="CHEBI:58017"/>
        <dbReference type="ChEBI" id="CHEBI:58053"/>
        <dbReference type="EC" id="2.4.2.8"/>
    </reaction>
    <physiologicalReaction direction="right-to-left" evidence="14">
        <dbReference type="Rhea" id="RHEA:17975"/>
    </physiologicalReaction>
</comment>
<evidence type="ECO:0000256" key="7">
    <source>
        <dbReference type="ARBA" id="ARBA00022676"/>
    </source>
</evidence>
<dbReference type="GO" id="GO:0004422">
    <property type="term" value="F:hypoxanthine phosphoribosyltransferase activity"/>
    <property type="evidence" value="ECO:0007669"/>
    <property type="project" value="InterPro"/>
</dbReference>
<comment type="catalytic activity">
    <reaction evidence="13">
        <text>GMP + diphosphate = guanine + 5-phospho-alpha-D-ribose 1-diphosphate</text>
        <dbReference type="Rhea" id="RHEA:25424"/>
        <dbReference type="ChEBI" id="CHEBI:16235"/>
        <dbReference type="ChEBI" id="CHEBI:33019"/>
        <dbReference type="ChEBI" id="CHEBI:58017"/>
        <dbReference type="ChEBI" id="CHEBI:58115"/>
        <dbReference type="EC" id="2.4.2.8"/>
    </reaction>
    <physiologicalReaction direction="right-to-left" evidence="13">
        <dbReference type="Rhea" id="RHEA:25426"/>
    </physiologicalReaction>
</comment>
<evidence type="ECO:0000256" key="5">
    <source>
        <dbReference type="ARBA" id="ARBA00008391"/>
    </source>
</evidence>
<comment type="similarity">
    <text evidence="5 15">Belongs to the purine/pyrimidine phosphoribosyltransferase family.</text>
</comment>
<dbReference type="OrthoDB" id="9802824at2"/>
<proteinExistence type="inferred from homology"/>
<evidence type="ECO:0000313" key="17">
    <source>
        <dbReference type="EMBL" id="PAK21088.1"/>
    </source>
</evidence>
<keyword evidence="11 15" id="KW-0547">Nucleotide-binding</keyword>
<protein>
    <recommendedName>
        <fullName evidence="15">Hypoxanthine phosphoribosyltransferase</fullName>
        <ecNumber evidence="15">2.4.2.8</ecNumber>
    </recommendedName>
</protein>
<keyword evidence="6 15" id="KW-0963">Cytoplasm</keyword>
<dbReference type="InterPro" id="IPR005904">
    <property type="entry name" value="Hxn_phspho_trans"/>
</dbReference>
<evidence type="ECO:0000256" key="10">
    <source>
        <dbReference type="ARBA" id="ARBA00022726"/>
    </source>
</evidence>
<dbReference type="InterPro" id="IPR000836">
    <property type="entry name" value="PRTase_dom"/>
</dbReference>
<dbReference type="GO" id="GO:0000166">
    <property type="term" value="F:nucleotide binding"/>
    <property type="evidence" value="ECO:0007669"/>
    <property type="project" value="UniProtKB-KW"/>
</dbReference>
<dbReference type="RefSeq" id="WP_095335025.1">
    <property type="nucleotide sequence ID" value="NZ_NQNY01000013.1"/>
</dbReference>
<evidence type="ECO:0000313" key="18">
    <source>
        <dbReference type="Proteomes" id="UP000216943"/>
    </source>
</evidence>
<sequence length="193" mass="22048">MTEENKTKIHPHFKKVIYDEQTISNRIKELAKWVDETYKDSQNLILVGILKGSMPFMAELMRNVTKTHAIDFIVASSYGGANESSGSVKIVLDLAADIRGKDVLLVEDIIESGITINKIVRLLKDRKPNSIKTITLIDKPFRKETFVPEKSGFLLEQKVFLVGFGLDYQEKLRNIPYVGEFNQDFLNHPDYDN</sequence>
<dbReference type="EC" id="2.4.2.8" evidence="15"/>
<dbReference type="InterPro" id="IPR050408">
    <property type="entry name" value="HGPRT"/>
</dbReference>
<dbReference type="GO" id="GO:0006178">
    <property type="term" value="P:guanine salvage"/>
    <property type="evidence" value="ECO:0007669"/>
    <property type="project" value="TreeGrafter"/>
</dbReference>
<dbReference type="GO" id="GO:0032263">
    <property type="term" value="P:GMP salvage"/>
    <property type="evidence" value="ECO:0007669"/>
    <property type="project" value="TreeGrafter"/>
</dbReference>
<gene>
    <name evidence="17" type="primary">hpt</name>
    <name evidence="17" type="ORF">CJJ23_03760</name>
</gene>
<evidence type="ECO:0000256" key="6">
    <source>
        <dbReference type="ARBA" id="ARBA00022490"/>
    </source>
</evidence>
<keyword evidence="8 15" id="KW-0808">Transferase</keyword>
<keyword evidence="7 15" id="KW-0328">Glycosyltransferase</keyword>
<dbReference type="CDD" id="cd06223">
    <property type="entry name" value="PRTases_typeI"/>
    <property type="match status" value="1"/>
</dbReference>
<dbReference type="Gene3D" id="3.40.50.2020">
    <property type="match status" value="1"/>
</dbReference>
<dbReference type="UniPathway" id="UPA00591">
    <property type="reaction ID" value="UER00648"/>
</dbReference>
<keyword evidence="10 15" id="KW-0660">Purine salvage</keyword>
<organism evidence="17 18">
    <name type="scientific">Mycoplasmopsis agassizii</name>
    <dbReference type="NCBI Taxonomy" id="33922"/>
    <lineage>
        <taxon>Bacteria</taxon>
        <taxon>Bacillati</taxon>
        <taxon>Mycoplasmatota</taxon>
        <taxon>Mycoplasmoidales</taxon>
        <taxon>Metamycoplasmataceae</taxon>
        <taxon>Mycoplasmopsis</taxon>
    </lineage>
</organism>
<comment type="cofactor">
    <cofactor evidence="1 15">
        <name>Mg(2+)</name>
        <dbReference type="ChEBI" id="CHEBI:18420"/>
    </cofactor>
</comment>
<dbReference type="Pfam" id="PF00156">
    <property type="entry name" value="Pribosyltran"/>
    <property type="match status" value="1"/>
</dbReference>
<name>A0A269TJL8_9BACT</name>
<comment type="pathway">
    <text evidence="3 15">Purine metabolism; IMP biosynthesis via salvage pathway; IMP from hypoxanthine: step 1/1.</text>
</comment>
<evidence type="ECO:0000256" key="11">
    <source>
        <dbReference type="ARBA" id="ARBA00022741"/>
    </source>
</evidence>
<dbReference type="GO" id="GO:0005829">
    <property type="term" value="C:cytosol"/>
    <property type="evidence" value="ECO:0007669"/>
    <property type="project" value="TreeGrafter"/>
</dbReference>
<comment type="pathway">
    <text evidence="4">Purine metabolism; GMP biosynthesis via salvage pathway; GMP from guanine: step 1/1.</text>
</comment>
<evidence type="ECO:0000256" key="13">
    <source>
        <dbReference type="ARBA" id="ARBA00048811"/>
    </source>
</evidence>
<dbReference type="GO" id="GO:0000287">
    <property type="term" value="F:magnesium ion binding"/>
    <property type="evidence" value="ECO:0007669"/>
    <property type="project" value="TreeGrafter"/>
</dbReference>
<keyword evidence="9 15" id="KW-0479">Metal-binding</keyword>
<dbReference type="EMBL" id="NQNY01000013">
    <property type="protein sequence ID" value="PAK21088.1"/>
    <property type="molecule type" value="Genomic_DNA"/>
</dbReference>
<dbReference type="PANTHER" id="PTHR43340">
    <property type="entry name" value="HYPOXANTHINE-GUANINE PHOSPHORIBOSYLTRANSFERASE"/>
    <property type="match status" value="1"/>
</dbReference>
<comment type="subcellular location">
    <subcellularLocation>
        <location evidence="2 15">Cytoplasm</location>
    </subcellularLocation>
</comment>
<dbReference type="GO" id="GO:0052657">
    <property type="term" value="F:guanine phosphoribosyltransferase activity"/>
    <property type="evidence" value="ECO:0007669"/>
    <property type="project" value="RHEA"/>
</dbReference>
<feature type="domain" description="Phosphoribosyltransferase" evidence="16">
    <location>
        <begin position="17"/>
        <end position="169"/>
    </location>
</feature>
<dbReference type="PANTHER" id="PTHR43340:SF1">
    <property type="entry name" value="HYPOXANTHINE PHOSPHORIBOSYLTRANSFERASE"/>
    <property type="match status" value="1"/>
</dbReference>
<evidence type="ECO:0000256" key="9">
    <source>
        <dbReference type="ARBA" id="ARBA00022723"/>
    </source>
</evidence>
<evidence type="ECO:0000256" key="3">
    <source>
        <dbReference type="ARBA" id="ARBA00004669"/>
    </source>
</evidence>
<evidence type="ECO:0000256" key="14">
    <source>
        <dbReference type="ARBA" id="ARBA00049402"/>
    </source>
</evidence>
<dbReference type="Proteomes" id="UP000216943">
    <property type="component" value="Unassembled WGS sequence"/>
</dbReference>
<evidence type="ECO:0000256" key="8">
    <source>
        <dbReference type="ARBA" id="ARBA00022679"/>
    </source>
</evidence>
<evidence type="ECO:0000256" key="15">
    <source>
        <dbReference type="RuleBase" id="RU364099"/>
    </source>
</evidence>
<dbReference type="GO" id="GO:0032264">
    <property type="term" value="P:IMP salvage"/>
    <property type="evidence" value="ECO:0007669"/>
    <property type="project" value="UniProtKB-UniPathway"/>
</dbReference>
<keyword evidence="12 15" id="KW-0460">Magnesium</keyword>
<dbReference type="GO" id="GO:0006166">
    <property type="term" value="P:purine ribonucleoside salvage"/>
    <property type="evidence" value="ECO:0007669"/>
    <property type="project" value="UniProtKB-KW"/>
</dbReference>
<accession>A0A269TJL8</accession>
<dbReference type="NCBIfam" id="TIGR01203">
    <property type="entry name" value="HGPRTase"/>
    <property type="match status" value="1"/>
</dbReference>
<dbReference type="InterPro" id="IPR029057">
    <property type="entry name" value="PRTase-like"/>
</dbReference>